<protein>
    <submittedName>
        <fullName evidence="1">Uncharacterized protein</fullName>
    </submittedName>
</protein>
<evidence type="ECO:0000313" key="2">
    <source>
        <dbReference type="Proteomes" id="UP000324222"/>
    </source>
</evidence>
<organism evidence="1 2">
    <name type="scientific">Portunus trituberculatus</name>
    <name type="common">Swimming crab</name>
    <name type="synonym">Neptunus trituberculatus</name>
    <dbReference type="NCBI Taxonomy" id="210409"/>
    <lineage>
        <taxon>Eukaryota</taxon>
        <taxon>Metazoa</taxon>
        <taxon>Ecdysozoa</taxon>
        <taxon>Arthropoda</taxon>
        <taxon>Crustacea</taxon>
        <taxon>Multicrustacea</taxon>
        <taxon>Malacostraca</taxon>
        <taxon>Eumalacostraca</taxon>
        <taxon>Eucarida</taxon>
        <taxon>Decapoda</taxon>
        <taxon>Pleocyemata</taxon>
        <taxon>Brachyura</taxon>
        <taxon>Eubrachyura</taxon>
        <taxon>Portunoidea</taxon>
        <taxon>Portunidae</taxon>
        <taxon>Portuninae</taxon>
        <taxon>Portunus</taxon>
    </lineage>
</organism>
<dbReference type="AlphaFoldDB" id="A0A5B7D1G2"/>
<sequence length="86" mass="9526">MKHQLHYYGSHLLNHIASLGTLPRYSLITSVSMRRFPALGDDILVSIVGLTSPKSNPNDELHLVRLNSTHNGDLLRPPDVTLGQKS</sequence>
<accession>A0A5B7D1G2</accession>
<dbReference type="EMBL" id="VSRR010000417">
    <property type="protein sequence ID" value="MPC15318.1"/>
    <property type="molecule type" value="Genomic_DNA"/>
</dbReference>
<evidence type="ECO:0000313" key="1">
    <source>
        <dbReference type="EMBL" id="MPC15318.1"/>
    </source>
</evidence>
<reference evidence="1 2" key="1">
    <citation type="submission" date="2019-05" db="EMBL/GenBank/DDBJ databases">
        <title>Another draft genome of Portunus trituberculatus and its Hox gene families provides insights of decapod evolution.</title>
        <authorList>
            <person name="Jeong J.-H."/>
            <person name="Song I."/>
            <person name="Kim S."/>
            <person name="Choi T."/>
            <person name="Kim D."/>
            <person name="Ryu S."/>
            <person name="Kim W."/>
        </authorList>
    </citation>
    <scope>NUCLEOTIDE SEQUENCE [LARGE SCALE GENOMIC DNA]</scope>
    <source>
        <tissue evidence="1">Muscle</tissue>
    </source>
</reference>
<gene>
    <name evidence="1" type="ORF">E2C01_008105</name>
</gene>
<dbReference type="Proteomes" id="UP000324222">
    <property type="component" value="Unassembled WGS sequence"/>
</dbReference>
<keyword evidence="2" id="KW-1185">Reference proteome</keyword>
<proteinExistence type="predicted"/>
<comment type="caution">
    <text evidence="1">The sequence shown here is derived from an EMBL/GenBank/DDBJ whole genome shotgun (WGS) entry which is preliminary data.</text>
</comment>
<name>A0A5B7D1G2_PORTR</name>